<dbReference type="InterPro" id="IPR036388">
    <property type="entry name" value="WH-like_DNA-bd_sf"/>
</dbReference>
<dbReference type="InterPro" id="IPR036390">
    <property type="entry name" value="WH_DNA-bd_sf"/>
</dbReference>
<accession>H3B748</accession>
<protein>
    <submittedName>
        <fullName evidence="8">Interferon regulatory factor 7</fullName>
    </submittedName>
</protein>
<dbReference type="InterPro" id="IPR019471">
    <property type="entry name" value="Interferon_reg_factor-3"/>
</dbReference>
<evidence type="ECO:0000256" key="1">
    <source>
        <dbReference type="ARBA" id="ARBA00004123"/>
    </source>
</evidence>
<evidence type="ECO:0000256" key="2">
    <source>
        <dbReference type="ARBA" id="ARBA00023015"/>
    </source>
</evidence>
<keyword evidence="3" id="KW-0238">DNA-binding</keyword>
<dbReference type="eggNOG" id="ENOG502R2I9">
    <property type="taxonomic scope" value="Eukaryota"/>
</dbReference>
<evidence type="ECO:0000256" key="3">
    <source>
        <dbReference type="ARBA" id="ARBA00023125"/>
    </source>
</evidence>
<organism evidence="8 9">
    <name type="scientific">Latimeria chalumnae</name>
    <name type="common">Coelacanth</name>
    <dbReference type="NCBI Taxonomy" id="7897"/>
    <lineage>
        <taxon>Eukaryota</taxon>
        <taxon>Metazoa</taxon>
        <taxon>Chordata</taxon>
        <taxon>Craniata</taxon>
        <taxon>Vertebrata</taxon>
        <taxon>Euteleostomi</taxon>
        <taxon>Coelacanthiformes</taxon>
        <taxon>Coelacanthidae</taxon>
        <taxon>Latimeria</taxon>
    </lineage>
</organism>
<keyword evidence="5" id="KW-0539">Nucleus</keyword>
<keyword evidence="4" id="KW-0804">Transcription</keyword>
<reference evidence="8" key="2">
    <citation type="submission" date="2025-08" db="UniProtKB">
        <authorList>
            <consortium name="Ensembl"/>
        </authorList>
    </citation>
    <scope>IDENTIFICATION</scope>
</reference>
<evidence type="ECO:0000313" key="8">
    <source>
        <dbReference type="Ensembl" id="ENSLACP00000017719.1"/>
    </source>
</evidence>
<dbReference type="PANTHER" id="PTHR11949">
    <property type="entry name" value="INTERFERON REGULATORY FACTOR"/>
    <property type="match status" value="1"/>
</dbReference>
<feature type="region of interest" description="Disordered" evidence="6">
    <location>
        <begin position="124"/>
        <end position="148"/>
    </location>
</feature>
<dbReference type="Pfam" id="PF10401">
    <property type="entry name" value="IRF-3"/>
    <property type="match status" value="1"/>
</dbReference>
<dbReference type="PROSITE" id="PS51507">
    <property type="entry name" value="IRF_2"/>
    <property type="match status" value="1"/>
</dbReference>
<dbReference type="InterPro" id="IPR001346">
    <property type="entry name" value="Interferon_reg_fact_DNA-bd_dom"/>
</dbReference>
<dbReference type="InParanoid" id="H3B748"/>
<dbReference type="OMA" id="FHENDNI"/>
<dbReference type="Gene3D" id="2.60.200.10">
    <property type="match status" value="1"/>
</dbReference>
<evidence type="ECO:0000256" key="6">
    <source>
        <dbReference type="SAM" id="MobiDB-lite"/>
    </source>
</evidence>
<dbReference type="InterPro" id="IPR008984">
    <property type="entry name" value="SMAD_FHA_dom_sf"/>
</dbReference>
<dbReference type="SMART" id="SM00348">
    <property type="entry name" value="IRF"/>
    <property type="match status" value="1"/>
</dbReference>
<name>H3B748_LATCH</name>
<dbReference type="GO" id="GO:0005737">
    <property type="term" value="C:cytoplasm"/>
    <property type="evidence" value="ECO:0007669"/>
    <property type="project" value="Ensembl"/>
</dbReference>
<dbReference type="GO" id="GO:0000978">
    <property type="term" value="F:RNA polymerase II cis-regulatory region sequence-specific DNA binding"/>
    <property type="evidence" value="ECO:0007669"/>
    <property type="project" value="TreeGrafter"/>
</dbReference>
<dbReference type="HOGENOM" id="CLU_031544_2_0_1"/>
<dbReference type="GO" id="GO:0030097">
    <property type="term" value="P:hemopoiesis"/>
    <property type="evidence" value="ECO:0007669"/>
    <property type="project" value="Ensembl"/>
</dbReference>
<dbReference type="PANTHER" id="PTHR11949:SF2">
    <property type="entry name" value="INTERFERON REGULATORY FACTOR 7"/>
    <property type="match status" value="1"/>
</dbReference>
<keyword evidence="9" id="KW-1185">Reference proteome</keyword>
<dbReference type="SUPFAM" id="SSF49879">
    <property type="entry name" value="SMAD/FHA domain"/>
    <property type="match status" value="1"/>
</dbReference>
<dbReference type="Ensembl" id="ENSLACT00000017849.1">
    <property type="protein sequence ID" value="ENSLACP00000017719.1"/>
    <property type="gene ID" value="ENSLACG00000015606.1"/>
</dbReference>
<dbReference type="InterPro" id="IPR017855">
    <property type="entry name" value="SMAD-like_dom_sf"/>
</dbReference>
<feature type="domain" description="IRF tryptophan pentad repeat" evidence="7">
    <location>
        <begin position="11"/>
        <end position="114"/>
    </location>
</feature>
<evidence type="ECO:0000259" key="7">
    <source>
        <dbReference type="PROSITE" id="PS51507"/>
    </source>
</evidence>
<evidence type="ECO:0000256" key="5">
    <source>
        <dbReference type="ARBA" id="ARBA00023242"/>
    </source>
</evidence>
<dbReference type="CDD" id="cd00103">
    <property type="entry name" value="IRF"/>
    <property type="match status" value="1"/>
</dbReference>
<dbReference type="PROSITE" id="PS00601">
    <property type="entry name" value="IRF_1"/>
    <property type="match status" value="1"/>
</dbReference>
<dbReference type="GO" id="GO:1902037">
    <property type="term" value="P:negative regulation of hematopoietic stem cell differentiation"/>
    <property type="evidence" value="ECO:0007669"/>
    <property type="project" value="Ensembl"/>
</dbReference>
<dbReference type="GeneTree" id="ENSGT00940000160931"/>
<dbReference type="FunCoup" id="H3B748">
    <property type="interactions" value="1365"/>
</dbReference>
<dbReference type="GO" id="GO:0009615">
    <property type="term" value="P:response to virus"/>
    <property type="evidence" value="ECO:0007669"/>
    <property type="project" value="Ensembl"/>
</dbReference>
<dbReference type="EMBL" id="AFYH01064384">
    <property type="status" value="NOT_ANNOTATED_CDS"/>
    <property type="molecule type" value="Genomic_DNA"/>
</dbReference>
<keyword evidence="2" id="KW-0805">Transcription regulation</keyword>
<dbReference type="SMART" id="SM01243">
    <property type="entry name" value="IRF-3"/>
    <property type="match status" value="1"/>
</dbReference>
<sequence>MGFCCRMPGQKPQFGNWLIEQINSGEYPGLCWLNLDRTIFRVPWKHHSRKDICDRDYKIFKRWAEVSGKLNELFTPSKWKTNFRCAMNSVKFFEMKEDNHDDIEDPHKVFQIGGDSQVAAAAAGKGWEWGEKEDPGADGVESEEDENENLYVSPNSEGVPCNLVFVVLAQKKGDLAATARQSCPATTFLVVLSLGSSPYLTPSAQEGDGMSSLPNKSACSGGKVSCSSLVAWRMEGATKSRSPYSTSEWNNLQSAHFCSEWLHPTSSFSWSIKAPAVNALEITIKYKGREVLHTERNCRQYHFFYQVPLVEQLQHHQICFPCPDQLPDERQVEYTNTILQNLKQGLLLEVKPKGIYCTRLDKCQVFWAQQDQPASAEQNKLLREVEMEIFSFEKFFSELKDFHDNKRGSPDYTIYLCFGQKLQDTWAKDKKLIFVEIVPKFCRFWHEVTQHNGASSLNSENVSLQLSGNSLFDLIESCMEIAMPYQ</sequence>
<dbReference type="AlphaFoldDB" id="H3B748"/>
<dbReference type="InterPro" id="IPR019817">
    <property type="entry name" value="Interferon_reg_fac_CS"/>
</dbReference>
<dbReference type="PRINTS" id="PR00267">
    <property type="entry name" value="INTFRNREGFCT"/>
</dbReference>
<dbReference type="Gene3D" id="1.10.10.10">
    <property type="entry name" value="Winged helix-like DNA-binding domain superfamily/Winged helix DNA-binding domain"/>
    <property type="match status" value="1"/>
</dbReference>
<dbReference type="EMBL" id="AFYH01064383">
    <property type="status" value="NOT_ANNOTATED_CDS"/>
    <property type="molecule type" value="Genomic_DNA"/>
</dbReference>
<dbReference type="GO" id="GO:0045893">
    <property type="term" value="P:positive regulation of DNA-templated transcription"/>
    <property type="evidence" value="ECO:0007669"/>
    <property type="project" value="UniProtKB-ARBA"/>
</dbReference>
<reference evidence="9" key="1">
    <citation type="submission" date="2011-08" db="EMBL/GenBank/DDBJ databases">
        <title>The draft genome of Latimeria chalumnae.</title>
        <authorList>
            <person name="Di Palma F."/>
            <person name="Alfoldi J."/>
            <person name="Johnson J."/>
            <person name="Berlin A."/>
            <person name="Gnerre S."/>
            <person name="Jaffe D."/>
            <person name="MacCallum I."/>
            <person name="Young S."/>
            <person name="Walker B.J."/>
            <person name="Lander E."/>
            <person name="Lindblad-Toh K."/>
        </authorList>
    </citation>
    <scope>NUCLEOTIDE SEQUENCE [LARGE SCALE GENOMIC DNA]</scope>
    <source>
        <strain evidence="9">Wild caught</strain>
    </source>
</reference>
<dbReference type="SUPFAM" id="SSF46785">
    <property type="entry name" value="Winged helix' DNA-binding domain"/>
    <property type="match status" value="1"/>
</dbReference>
<comment type="subcellular location">
    <subcellularLocation>
        <location evidence="1">Nucleus</location>
    </subcellularLocation>
</comment>
<proteinExistence type="predicted"/>
<dbReference type="GO" id="GO:0002376">
    <property type="term" value="P:immune system process"/>
    <property type="evidence" value="ECO:0007669"/>
    <property type="project" value="TreeGrafter"/>
</dbReference>
<dbReference type="GO" id="GO:0000981">
    <property type="term" value="F:DNA-binding transcription factor activity, RNA polymerase II-specific"/>
    <property type="evidence" value="ECO:0007669"/>
    <property type="project" value="TreeGrafter"/>
</dbReference>
<dbReference type="GO" id="GO:0005634">
    <property type="term" value="C:nucleus"/>
    <property type="evidence" value="ECO:0007669"/>
    <property type="project" value="UniProtKB-SubCell"/>
</dbReference>
<dbReference type="Pfam" id="PF00605">
    <property type="entry name" value="IRF"/>
    <property type="match status" value="1"/>
</dbReference>
<dbReference type="Proteomes" id="UP000008672">
    <property type="component" value="Unassembled WGS sequence"/>
</dbReference>
<dbReference type="GO" id="GO:0035675">
    <property type="term" value="P:neuromast hair cell development"/>
    <property type="evidence" value="ECO:0007669"/>
    <property type="project" value="Ensembl"/>
</dbReference>
<evidence type="ECO:0000313" key="9">
    <source>
        <dbReference type="Proteomes" id="UP000008672"/>
    </source>
</evidence>
<dbReference type="Bgee" id="ENSLACG00000015606">
    <property type="expression patterns" value="Expressed in post-anal tail muscle and 4 other cell types or tissues"/>
</dbReference>
<dbReference type="STRING" id="7897.ENSLACP00000017719"/>
<reference evidence="8" key="3">
    <citation type="submission" date="2025-09" db="UniProtKB">
        <authorList>
            <consortium name="Ensembl"/>
        </authorList>
    </citation>
    <scope>IDENTIFICATION</scope>
</reference>
<evidence type="ECO:0000256" key="4">
    <source>
        <dbReference type="ARBA" id="ARBA00023163"/>
    </source>
</evidence>
<dbReference type="GO" id="GO:0045580">
    <property type="term" value="P:regulation of T cell differentiation"/>
    <property type="evidence" value="ECO:0007669"/>
    <property type="project" value="Ensembl"/>
</dbReference>